<evidence type="ECO:0000256" key="6">
    <source>
        <dbReference type="ARBA" id="ARBA00022552"/>
    </source>
</evidence>
<dbReference type="eggNOG" id="KOG1837">
    <property type="taxonomic scope" value="Eukaryota"/>
</dbReference>
<sequence>MEAVTGSWTQANIIPGLTCLSVLSQQKQEQFVPPKTIKAILNLDNAIQVLYELNGRHSMTSLILSLIRGCIKRSGKRSDPAYISFVSQVIERSILSGAETTKALSILLEAFNGLRRQNLVADGMGKQLSDLLLQLNESRTFAPLLREAVKDSGVDITELEMSLATVLQTDVVPGEIEDVDMVDSTEISQVQDTFANTLDSLSQASAKEHSFLLDIPSPLFGQLAHAFVHGASMRDKVSRFTKLPVLRPDKVVDEPLYLSFFIRIFSGPYPATARAVAINIVTCQVDEMANKCVDMQAILPYAIASLADPSERVRREAASLLAAIDRQASKLKDMDVSQVHSWGRGHIYGQAERTGPVQWLSPTDIYRVTHRGLIPGLEEYVLDPEHVGRVVAQMIRGSRSLEALGGTNPNLADMDFKKSLRRDIFTFLCSHINGTPLYGVKLRLLKALNKVGKASSIYRSEALRQTFDHWRLLPPEDVNRIEDGEQVSAKELENQILLIIHPKEKEAVELLFSSLTLNPGSNRQSFLVAGFNRLKDIWSSLEENFELALADQLFEISLAPSPQNISLANASRSLLRAVDLSGPVILQFVHKISSCTADLGSRGPPSKKRRTSQNNMVPMDLMDKEIDDLLQKLTFVLELVDGSHAENNPELIPGLFQMLAAIHHLKLQTRSEMSYLLSLNLGILLSIINNWKGTPTRKINTSAIRADLIIDCVRTSESPQVQNTALLLIAGLATVAPELVLHSVMPVFTFMGSSVLRKDDEYSALVIDQTIDQVVPPLVQSLRNHKRDVVSGTSELLLSFTTAFEHIPSYRRLKLFEALITKLGPEDFLFAVFAMFANRYAMDKDVLAVMTALASNYEAELQLITYARYLNLVKDALQPKPTLAKTLLGVGNEDERDPQKVAVDLLQALSHLLKFTTLRTKIIDCFDSGTNDQVDKVHALFSSILEQLLALSESFRAVKSINSACGEALGTLLGTLSLVDFVDTIEVLLRRPSDDLRRKVLKLLESRLDSNNDRDKTSQIRVLSFLPVLVGIIETSPDILLKHAAVACIEKIGEKYGKKDPQQVVAAAKVISGEHCIGLPDGRIRVMGLLCLASMAEVLGEAMIPTLPEALPRSFDLLQSALENRGNGSQVHDAVYSLVSALLIHVPWMISGDYLDRILQLSFKSSGADLGEESDSNRLEALQLLAKRVDVKEVFSAVERNWEPAVEQGPSAVQDALDIVKTAIEKHAKSATVKNVSALMSLLCKAFDLRRTQLSSLKDDGFDEVDVEEIENQANDVAIKMIYKLNDTVFRPIFIDLTEWATSGLSKNDTTGRVARLTTFYRFLEKFFGTLKSIVTGYSSYIIDSAVEVLKFARCSDKATKALWVSGLRMLRSSFEHDQDGMERHFAIV</sequence>
<dbReference type="GO" id="GO:0030686">
    <property type="term" value="C:90S preribosome"/>
    <property type="evidence" value="ECO:0007669"/>
    <property type="project" value="TreeGrafter"/>
</dbReference>
<dbReference type="PANTHER" id="PTHR13457">
    <property type="entry name" value="BAP28"/>
    <property type="match status" value="1"/>
</dbReference>
<dbReference type="OMA" id="GEPFDRY"/>
<evidence type="ECO:0000256" key="7">
    <source>
        <dbReference type="ARBA" id="ARBA00023242"/>
    </source>
</evidence>
<evidence type="ECO:0000256" key="10">
    <source>
        <dbReference type="RuleBase" id="RU367065"/>
    </source>
</evidence>
<dbReference type="OrthoDB" id="31183at2759"/>
<dbReference type="InterPro" id="IPR016024">
    <property type="entry name" value="ARM-type_fold"/>
</dbReference>
<keyword evidence="7 10" id="KW-0539">Nucleus</keyword>
<evidence type="ECO:0000256" key="5">
    <source>
        <dbReference type="ARBA" id="ARBA00022517"/>
    </source>
</evidence>
<dbReference type="EMBL" id="CH476616">
    <property type="protein sequence ID" value="EEP78650.1"/>
    <property type="molecule type" value="Genomic_DNA"/>
</dbReference>
<dbReference type="InterPro" id="IPR011989">
    <property type="entry name" value="ARM-like"/>
</dbReference>
<dbReference type="InterPro" id="IPR040191">
    <property type="entry name" value="UTP10"/>
</dbReference>
<evidence type="ECO:0000256" key="1">
    <source>
        <dbReference type="ARBA" id="ARBA00004604"/>
    </source>
</evidence>
<dbReference type="GO" id="GO:0034455">
    <property type="term" value="C:t-UTP complex"/>
    <property type="evidence" value="ECO:0007669"/>
    <property type="project" value="TreeGrafter"/>
</dbReference>
<dbReference type="FunCoup" id="C4JR14">
    <property type="interactions" value="975"/>
</dbReference>
<dbReference type="KEGG" id="ure:UREG_03496"/>
<feature type="domain" description="BP28 C-terminal" evidence="11">
    <location>
        <begin position="1229"/>
        <end position="1382"/>
    </location>
</feature>
<comment type="subunit">
    <text evidence="3 10">Component of the ribosomal small subunit (SSU) processome.</text>
</comment>
<dbReference type="Pfam" id="PF08146">
    <property type="entry name" value="BP28CT"/>
    <property type="match status" value="1"/>
</dbReference>
<comment type="subcellular location">
    <subcellularLocation>
        <location evidence="1 10">Nucleus</location>
        <location evidence="1 10">Nucleolus</location>
    </subcellularLocation>
</comment>
<proteinExistence type="inferred from homology"/>
<dbReference type="GO" id="GO:0045943">
    <property type="term" value="P:positive regulation of transcription by RNA polymerase I"/>
    <property type="evidence" value="ECO:0007669"/>
    <property type="project" value="TreeGrafter"/>
</dbReference>
<reference evidence="13" key="1">
    <citation type="journal article" date="2009" name="Genome Res.">
        <title>Comparative genomic analyses of the human fungal pathogens Coccidioides and their relatives.</title>
        <authorList>
            <person name="Sharpton T.J."/>
            <person name="Stajich J.E."/>
            <person name="Rounsley S.D."/>
            <person name="Gardner M.J."/>
            <person name="Wortman J.R."/>
            <person name="Jordar V.S."/>
            <person name="Maiti R."/>
            <person name="Kodira C.D."/>
            <person name="Neafsey D.E."/>
            <person name="Zeng Q."/>
            <person name="Hung C.-Y."/>
            <person name="McMahan C."/>
            <person name="Muszewska A."/>
            <person name="Grynberg M."/>
            <person name="Mandel M.A."/>
            <person name="Kellner E.M."/>
            <person name="Barker B.M."/>
            <person name="Galgiani J.N."/>
            <person name="Orbach M.J."/>
            <person name="Kirkland T.N."/>
            <person name="Cole G.T."/>
            <person name="Henn M.R."/>
            <person name="Birren B.W."/>
            <person name="Taylor J.W."/>
        </authorList>
    </citation>
    <scope>NUCLEOTIDE SEQUENCE [LARGE SCALE GENOMIC DNA]</scope>
    <source>
        <strain evidence="13">UAMH 1704</strain>
    </source>
</reference>
<evidence type="ECO:0000256" key="9">
    <source>
        <dbReference type="ARBA" id="ARBA00025076"/>
    </source>
</evidence>
<evidence type="ECO:0000259" key="11">
    <source>
        <dbReference type="SMART" id="SM01036"/>
    </source>
</evidence>
<dbReference type="InParanoid" id="C4JR14"/>
<dbReference type="InterPro" id="IPR022125">
    <property type="entry name" value="U3snoRNP10_N"/>
</dbReference>
<dbReference type="InterPro" id="IPR012954">
    <property type="entry name" value="BP28_C_dom"/>
</dbReference>
<comment type="similarity">
    <text evidence="2 10">Belongs to the HEATR1/UTP10 family.</text>
</comment>
<organism evidence="12 13">
    <name type="scientific">Uncinocarpus reesii (strain UAMH 1704)</name>
    <dbReference type="NCBI Taxonomy" id="336963"/>
    <lineage>
        <taxon>Eukaryota</taxon>
        <taxon>Fungi</taxon>
        <taxon>Dikarya</taxon>
        <taxon>Ascomycota</taxon>
        <taxon>Pezizomycotina</taxon>
        <taxon>Eurotiomycetes</taxon>
        <taxon>Eurotiomycetidae</taxon>
        <taxon>Onygenales</taxon>
        <taxon>Onygenaceae</taxon>
        <taxon>Uncinocarpus</taxon>
    </lineage>
</organism>
<dbReference type="Pfam" id="PF23243">
    <property type="entry name" value="HEAT_HEATR1"/>
    <property type="match status" value="1"/>
</dbReference>
<dbReference type="InterPro" id="IPR056473">
    <property type="entry name" value="HEAT_Utp10/HEAT1"/>
</dbReference>
<gene>
    <name evidence="12" type="ORF">UREG_03496</name>
</gene>
<dbReference type="Pfam" id="PF12397">
    <property type="entry name" value="U3snoRNP10"/>
    <property type="match status" value="1"/>
</dbReference>
<protein>
    <recommendedName>
        <fullName evidence="4 10">U3 small nucleolar RNA-associated protein 10</fullName>
    </recommendedName>
</protein>
<dbReference type="STRING" id="336963.C4JR14"/>
<dbReference type="Proteomes" id="UP000002058">
    <property type="component" value="Unassembled WGS sequence"/>
</dbReference>
<dbReference type="GO" id="GO:0030515">
    <property type="term" value="F:snoRNA binding"/>
    <property type="evidence" value="ECO:0007669"/>
    <property type="project" value="TreeGrafter"/>
</dbReference>
<evidence type="ECO:0000256" key="2">
    <source>
        <dbReference type="ARBA" id="ARBA00010559"/>
    </source>
</evidence>
<comment type="function">
    <text evidence="9">Involved in nucleolar processing of pre-18S ribosomal RNA. Involved in ribosome biosynthesis.</text>
</comment>
<evidence type="ECO:0000256" key="8">
    <source>
        <dbReference type="ARBA" id="ARBA00023274"/>
    </source>
</evidence>
<evidence type="ECO:0000256" key="3">
    <source>
        <dbReference type="ARBA" id="ARBA00011399"/>
    </source>
</evidence>
<accession>C4JR14</accession>
<dbReference type="HOGENOM" id="CLU_001128_3_1_1"/>
<dbReference type="GeneID" id="8442070"/>
<dbReference type="SMART" id="SM01036">
    <property type="entry name" value="BP28CT"/>
    <property type="match status" value="1"/>
</dbReference>
<evidence type="ECO:0000256" key="4">
    <source>
        <dbReference type="ARBA" id="ARBA00015399"/>
    </source>
</evidence>
<dbReference type="GO" id="GO:0000462">
    <property type="term" value="P:maturation of SSU-rRNA from tricistronic rRNA transcript (SSU-rRNA, 5.8S rRNA, LSU-rRNA)"/>
    <property type="evidence" value="ECO:0007669"/>
    <property type="project" value="TreeGrafter"/>
</dbReference>
<dbReference type="VEuPathDB" id="FungiDB:UREG_03496"/>
<name>C4JR14_UNCRE</name>
<keyword evidence="13" id="KW-1185">Reference proteome</keyword>
<dbReference type="GO" id="GO:0032040">
    <property type="term" value="C:small-subunit processome"/>
    <property type="evidence" value="ECO:0007669"/>
    <property type="project" value="TreeGrafter"/>
</dbReference>
<keyword evidence="6 10" id="KW-0698">rRNA processing</keyword>
<dbReference type="PANTHER" id="PTHR13457:SF1">
    <property type="entry name" value="HEAT REPEAT-CONTAINING PROTEIN 1"/>
    <property type="match status" value="1"/>
</dbReference>
<keyword evidence="8 10" id="KW-0687">Ribonucleoprotein</keyword>
<evidence type="ECO:0000313" key="13">
    <source>
        <dbReference type="Proteomes" id="UP000002058"/>
    </source>
</evidence>
<dbReference type="RefSeq" id="XP_002543979.1">
    <property type="nucleotide sequence ID" value="XM_002543933.1"/>
</dbReference>
<dbReference type="SUPFAM" id="SSF48371">
    <property type="entry name" value="ARM repeat"/>
    <property type="match status" value="1"/>
</dbReference>
<keyword evidence="5 10" id="KW-0690">Ribosome biogenesis</keyword>
<dbReference type="Gene3D" id="1.25.10.10">
    <property type="entry name" value="Leucine-rich Repeat Variant"/>
    <property type="match status" value="2"/>
</dbReference>
<evidence type="ECO:0000313" key="12">
    <source>
        <dbReference type="EMBL" id="EEP78650.1"/>
    </source>
</evidence>